<comment type="similarity">
    <text evidence="3">Belongs to the ANP32 family.</text>
</comment>
<evidence type="ECO:0000313" key="6">
    <source>
        <dbReference type="Proteomes" id="UP000283634"/>
    </source>
</evidence>
<accession>A0A422NJD9</accession>
<organism evidence="5 6">
    <name type="scientific">Trypanosoma rangeli</name>
    <dbReference type="NCBI Taxonomy" id="5698"/>
    <lineage>
        <taxon>Eukaryota</taxon>
        <taxon>Discoba</taxon>
        <taxon>Euglenozoa</taxon>
        <taxon>Kinetoplastea</taxon>
        <taxon>Metakinetoplastina</taxon>
        <taxon>Trypanosomatida</taxon>
        <taxon>Trypanosomatidae</taxon>
        <taxon>Trypanosoma</taxon>
        <taxon>Herpetosoma</taxon>
    </lineage>
</organism>
<evidence type="ECO:0008006" key="7">
    <source>
        <dbReference type="Google" id="ProtNLM"/>
    </source>
</evidence>
<feature type="region of interest" description="Disordered" evidence="4">
    <location>
        <begin position="242"/>
        <end position="304"/>
    </location>
</feature>
<dbReference type="GeneID" id="40328358"/>
<sequence length="304" mass="33567">MSLASRQLDSFCGIWGRRSQARGCEKKKKRTWNSFCGCARELWSNYLSSARICFLESLCSCGHAHFLPSCYPYKRALQSGKGAGFAMEILRKTALFRIEQQTKGIVPEEVTSVSLSDVPLLPERLTCFSALTHLTLVSMKPKLKTLQVILLASFPSLRMLDVSDNAVTVAENLPCCPSLRRLFIANNCLKEWAEVERLAAAFPEVEAVDIADNAVAEASRFNDFFALFPKLVALDSKDRDGEEVVVADTDESSSSLDEEDEEGSEDSFISAEEAGDPVQKRPRLSEGLDGTEDDAPPAKVPRTE</sequence>
<proteinExistence type="inferred from homology"/>
<dbReference type="VEuPathDB" id="TriTrypDB:TRSC58_02848"/>
<evidence type="ECO:0000256" key="2">
    <source>
        <dbReference type="ARBA" id="ARBA00022737"/>
    </source>
</evidence>
<keyword evidence="1" id="KW-0433">Leucine-rich repeat</keyword>
<keyword evidence="6" id="KW-1185">Reference proteome</keyword>
<evidence type="ECO:0000256" key="3">
    <source>
        <dbReference type="ARBA" id="ARBA00025777"/>
    </source>
</evidence>
<dbReference type="InterPro" id="IPR045081">
    <property type="entry name" value="AN32"/>
</dbReference>
<comment type="caution">
    <text evidence="5">The sequence shown here is derived from an EMBL/GenBank/DDBJ whole genome shotgun (WGS) entry which is preliminary data.</text>
</comment>
<gene>
    <name evidence="5" type="ORF">TraAM80_04425</name>
</gene>
<evidence type="ECO:0000256" key="4">
    <source>
        <dbReference type="SAM" id="MobiDB-lite"/>
    </source>
</evidence>
<protein>
    <recommendedName>
        <fullName evidence="7">Leucine rich repeat-containing protein</fullName>
    </recommendedName>
</protein>
<name>A0A422NJD9_TRYRA</name>
<dbReference type="GO" id="GO:0042393">
    <property type="term" value="F:histone binding"/>
    <property type="evidence" value="ECO:0007669"/>
    <property type="project" value="TreeGrafter"/>
</dbReference>
<evidence type="ECO:0000256" key="1">
    <source>
        <dbReference type="ARBA" id="ARBA00022614"/>
    </source>
</evidence>
<dbReference type="SUPFAM" id="SSF52058">
    <property type="entry name" value="L domain-like"/>
    <property type="match status" value="1"/>
</dbReference>
<dbReference type="Proteomes" id="UP000283634">
    <property type="component" value="Unassembled WGS sequence"/>
</dbReference>
<feature type="compositionally biased region" description="Acidic residues" evidence="4">
    <location>
        <begin position="243"/>
        <end position="265"/>
    </location>
</feature>
<dbReference type="OrthoDB" id="266138at2759"/>
<reference evidence="5 6" key="1">
    <citation type="journal article" date="2018" name="BMC Genomics">
        <title>Genomic comparison of Trypanosoma conorhini and Trypanosoma rangeli to Trypanosoma cruzi strains of high and low virulence.</title>
        <authorList>
            <person name="Bradwell K.R."/>
            <person name="Koparde V.N."/>
            <person name="Matveyev A.V."/>
            <person name="Serrano M.G."/>
            <person name="Alves J.M."/>
            <person name="Parikh H."/>
            <person name="Huang B."/>
            <person name="Lee V."/>
            <person name="Espinosa-Alvarez O."/>
            <person name="Ortiz P.A."/>
            <person name="Costa-Martins A.G."/>
            <person name="Teixeira M.M."/>
            <person name="Buck G.A."/>
        </authorList>
    </citation>
    <scope>NUCLEOTIDE SEQUENCE [LARGE SCALE GENOMIC DNA]</scope>
    <source>
        <strain evidence="5 6">AM80</strain>
    </source>
</reference>
<dbReference type="PANTHER" id="PTHR11375:SF0">
    <property type="entry name" value="ACIDIC LEUCINE-RICH NUCLEAR PHOSPHOPROTEIN 32 FAMILY MEMBER A"/>
    <property type="match status" value="1"/>
</dbReference>
<dbReference type="InterPro" id="IPR032675">
    <property type="entry name" value="LRR_dom_sf"/>
</dbReference>
<dbReference type="RefSeq" id="XP_029238775.1">
    <property type="nucleotide sequence ID" value="XM_029381353.1"/>
</dbReference>
<dbReference type="AlphaFoldDB" id="A0A422NJD9"/>
<dbReference type="Gene3D" id="3.80.10.10">
    <property type="entry name" value="Ribonuclease Inhibitor"/>
    <property type="match status" value="1"/>
</dbReference>
<dbReference type="GO" id="GO:0005634">
    <property type="term" value="C:nucleus"/>
    <property type="evidence" value="ECO:0007669"/>
    <property type="project" value="TreeGrafter"/>
</dbReference>
<dbReference type="OMA" id="NACTSSH"/>
<dbReference type="EMBL" id="MKGL01000130">
    <property type="protein sequence ID" value="RNF05598.1"/>
    <property type="molecule type" value="Genomic_DNA"/>
</dbReference>
<evidence type="ECO:0000313" key="5">
    <source>
        <dbReference type="EMBL" id="RNF05598.1"/>
    </source>
</evidence>
<keyword evidence="2" id="KW-0677">Repeat</keyword>
<dbReference type="PANTHER" id="PTHR11375">
    <property type="entry name" value="ACIDIC LEUCINE-RICH NUCLEAR PHOSPHOPROTEIN 32"/>
    <property type="match status" value="1"/>
</dbReference>